<feature type="domain" description="AB hydrolase-1" evidence="3">
    <location>
        <begin position="88"/>
        <end position="362"/>
    </location>
</feature>
<sequence length="381" mass="42726">MKRSGNSRFVPVYQRAGVFVAMVCSLVLIAQAVRADGDEAAAMLQQARDIIADAQQLTLPSGIDEAMPVALGGTRQWISVRGRDRDNPILLFVHGGPAFPESPVSWFYQRPWEDYFTVVQWDQRASGKSVALNDMETVAPTISIERMVQDGEELVAFLRQRYGKSKIFVLGHSWGSVIGLEIARRHPEWLYAYVGMGQAINARENERLGYEFALQAAIDDKNDTAIADLQSIAPYPAPDGSLNVRHILLQRKWLIHYGGMTWGRENLAYEKRLGLLSPDYTKTDTAVEQATNISLQKLLPELASMDFSHVERIDCPVVILAGEHDYATVTAVAREWIEKLQAPAKTFVLFKDTAHMIQMEAPGKLLMHLVNDVRLFAEEQE</sequence>
<dbReference type="GO" id="GO:0006508">
    <property type="term" value="P:proteolysis"/>
    <property type="evidence" value="ECO:0007669"/>
    <property type="project" value="InterPro"/>
</dbReference>
<dbReference type="InterPro" id="IPR029058">
    <property type="entry name" value="AB_hydrolase_fold"/>
</dbReference>
<name>A0A6C0TYZ9_9GAMM</name>
<evidence type="ECO:0000313" key="4">
    <source>
        <dbReference type="EMBL" id="QIB64599.1"/>
    </source>
</evidence>
<dbReference type="SUPFAM" id="SSF53474">
    <property type="entry name" value="alpha/beta-Hydrolases"/>
    <property type="match status" value="1"/>
</dbReference>
<accession>A0A6C0TYZ9</accession>
<dbReference type="GO" id="GO:0008233">
    <property type="term" value="F:peptidase activity"/>
    <property type="evidence" value="ECO:0007669"/>
    <property type="project" value="InterPro"/>
</dbReference>
<dbReference type="EMBL" id="CP048711">
    <property type="protein sequence ID" value="QIB64599.1"/>
    <property type="molecule type" value="Genomic_DNA"/>
</dbReference>
<dbReference type="Proteomes" id="UP000477680">
    <property type="component" value="Chromosome"/>
</dbReference>
<evidence type="ECO:0000259" key="3">
    <source>
        <dbReference type="Pfam" id="PF00561"/>
    </source>
</evidence>
<dbReference type="KEGG" id="kim:G3T16_03490"/>
<dbReference type="Pfam" id="PF00561">
    <property type="entry name" value="Abhydrolase_1"/>
    <property type="match status" value="1"/>
</dbReference>
<keyword evidence="2 4" id="KW-0378">Hydrolase</keyword>
<gene>
    <name evidence="4" type="ORF">G3T16_03490</name>
</gene>
<protein>
    <submittedName>
        <fullName evidence="4">Alpha/beta hydrolase</fullName>
    </submittedName>
</protein>
<organism evidence="4 5">
    <name type="scientific">Kineobactrum salinum</name>
    <dbReference type="NCBI Taxonomy" id="2708301"/>
    <lineage>
        <taxon>Bacteria</taxon>
        <taxon>Pseudomonadati</taxon>
        <taxon>Pseudomonadota</taxon>
        <taxon>Gammaproteobacteria</taxon>
        <taxon>Cellvibrionales</taxon>
        <taxon>Halieaceae</taxon>
        <taxon>Kineobactrum</taxon>
    </lineage>
</organism>
<dbReference type="PRINTS" id="PR00793">
    <property type="entry name" value="PROAMNOPTASE"/>
</dbReference>
<evidence type="ECO:0000313" key="5">
    <source>
        <dbReference type="Proteomes" id="UP000477680"/>
    </source>
</evidence>
<dbReference type="PANTHER" id="PTHR43329">
    <property type="entry name" value="EPOXIDE HYDROLASE"/>
    <property type="match status" value="1"/>
</dbReference>
<comment type="similarity">
    <text evidence="1">Belongs to the peptidase S33 family.</text>
</comment>
<reference evidence="4 5" key="1">
    <citation type="submission" date="2020-02" db="EMBL/GenBank/DDBJ databases">
        <title>Genome sequencing for Kineobactrum sp. M2.</title>
        <authorList>
            <person name="Park S.-J."/>
        </authorList>
    </citation>
    <scope>NUCLEOTIDE SEQUENCE [LARGE SCALE GENOMIC DNA]</scope>
    <source>
        <strain evidence="4 5">M2</strain>
    </source>
</reference>
<keyword evidence="5" id="KW-1185">Reference proteome</keyword>
<proteinExistence type="inferred from homology"/>
<dbReference type="AlphaFoldDB" id="A0A6C0TYZ9"/>
<dbReference type="InterPro" id="IPR002410">
    <property type="entry name" value="Peptidase_S33"/>
</dbReference>
<evidence type="ECO:0000256" key="2">
    <source>
        <dbReference type="ARBA" id="ARBA00022801"/>
    </source>
</evidence>
<dbReference type="RefSeq" id="WP_163493849.1">
    <property type="nucleotide sequence ID" value="NZ_CP048711.1"/>
</dbReference>
<dbReference type="Gene3D" id="3.40.50.1820">
    <property type="entry name" value="alpha/beta hydrolase"/>
    <property type="match status" value="1"/>
</dbReference>
<evidence type="ECO:0000256" key="1">
    <source>
        <dbReference type="ARBA" id="ARBA00010088"/>
    </source>
</evidence>
<dbReference type="InterPro" id="IPR000073">
    <property type="entry name" value="AB_hydrolase_1"/>
</dbReference>